<dbReference type="GO" id="GO:0005886">
    <property type="term" value="C:plasma membrane"/>
    <property type="evidence" value="ECO:0007669"/>
    <property type="project" value="UniProtKB-SubCell"/>
</dbReference>
<dbReference type="PROSITE" id="PS00409">
    <property type="entry name" value="PROKAR_NTER_METHYL"/>
    <property type="match status" value="1"/>
</dbReference>
<feature type="transmembrane region" description="Helical" evidence="9">
    <location>
        <begin position="7"/>
        <end position="28"/>
    </location>
</feature>
<organism evidence="11 12">
    <name type="scientific">Sphingosinicella soli</name>
    <dbReference type="NCBI Taxonomy" id="333708"/>
    <lineage>
        <taxon>Bacteria</taxon>
        <taxon>Pseudomonadati</taxon>
        <taxon>Pseudomonadota</taxon>
        <taxon>Alphaproteobacteria</taxon>
        <taxon>Sphingomonadales</taxon>
        <taxon>Sphingosinicellaceae</taxon>
        <taxon>Sphingosinicella</taxon>
    </lineage>
</organism>
<dbReference type="Gene3D" id="3.30.1300.30">
    <property type="entry name" value="GSPII I/J protein-like"/>
    <property type="match status" value="1"/>
</dbReference>
<keyword evidence="4 9" id="KW-0488">Methylation</keyword>
<dbReference type="InterPro" id="IPR045584">
    <property type="entry name" value="Pilin-like"/>
</dbReference>
<comment type="similarity">
    <text evidence="2 9">Belongs to the GSP I family.</text>
</comment>
<keyword evidence="8 9" id="KW-0472">Membrane</keyword>
<dbReference type="InterPro" id="IPR012902">
    <property type="entry name" value="N_methyl_site"/>
</dbReference>
<dbReference type="SUPFAM" id="SSF54523">
    <property type="entry name" value="Pili subunits"/>
    <property type="match status" value="1"/>
</dbReference>
<evidence type="ECO:0000256" key="2">
    <source>
        <dbReference type="ARBA" id="ARBA00008358"/>
    </source>
</evidence>
<comment type="subunit">
    <text evidence="9">Type II secretion is composed of four main components: the outer membrane complex, the inner membrane complex, the cytoplasmic secretion ATPase and the periplasm-spanning pseudopilus.</text>
</comment>
<keyword evidence="6 9" id="KW-0812">Transmembrane</keyword>
<reference evidence="11 12" key="1">
    <citation type="submission" date="2020-08" db="EMBL/GenBank/DDBJ databases">
        <title>Genomic Encyclopedia of Type Strains, Phase IV (KMG-IV): sequencing the most valuable type-strain genomes for metagenomic binning, comparative biology and taxonomic classification.</title>
        <authorList>
            <person name="Goeker M."/>
        </authorList>
    </citation>
    <scope>NUCLEOTIDE SEQUENCE [LARGE SCALE GENOMIC DNA]</scope>
    <source>
        <strain evidence="11 12">DSM 17328</strain>
    </source>
</reference>
<evidence type="ECO:0000256" key="7">
    <source>
        <dbReference type="ARBA" id="ARBA00022989"/>
    </source>
</evidence>
<comment type="function">
    <text evidence="9">Component of the type II secretion system required for the energy-dependent secretion of extracellular factors such as proteases and toxins from the periplasm.</text>
</comment>
<dbReference type="PANTHER" id="PTHR38779">
    <property type="entry name" value="TYPE II SECRETION SYSTEM PROTEIN I-RELATED"/>
    <property type="match status" value="1"/>
</dbReference>
<dbReference type="Pfam" id="PF07963">
    <property type="entry name" value="N_methyl"/>
    <property type="match status" value="1"/>
</dbReference>
<evidence type="ECO:0000256" key="3">
    <source>
        <dbReference type="ARBA" id="ARBA00022475"/>
    </source>
</evidence>
<dbReference type="NCBIfam" id="TIGR01707">
    <property type="entry name" value="gspI"/>
    <property type="match status" value="1"/>
</dbReference>
<feature type="domain" description="Type II secretion system protein GspI C-terminal" evidence="10">
    <location>
        <begin position="42"/>
        <end position="118"/>
    </location>
</feature>
<evidence type="ECO:0000259" key="10">
    <source>
        <dbReference type="Pfam" id="PF02501"/>
    </source>
</evidence>
<dbReference type="InterPro" id="IPR010052">
    <property type="entry name" value="T2SS_protein-GspI"/>
</dbReference>
<evidence type="ECO:0000256" key="8">
    <source>
        <dbReference type="ARBA" id="ARBA00023136"/>
    </source>
</evidence>
<evidence type="ECO:0000256" key="4">
    <source>
        <dbReference type="ARBA" id="ARBA00022481"/>
    </source>
</evidence>
<evidence type="ECO:0000256" key="6">
    <source>
        <dbReference type="ARBA" id="ARBA00022692"/>
    </source>
</evidence>
<evidence type="ECO:0000313" key="11">
    <source>
        <dbReference type="EMBL" id="MBB4631923.1"/>
    </source>
</evidence>
<evidence type="ECO:0000256" key="9">
    <source>
        <dbReference type="RuleBase" id="RU368030"/>
    </source>
</evidence>
<evidence type="ECO:0000256" key="5">
    <source>
        <dbReference type="ARBA" id="ARBA00022519"/>
    </source>
</evidence>
<dbReference type="EMBL" id="JACHNZ010000014">
    <property type="protein sequence ID" value="MBB4631923.1"/>
    <property type="molecule type" value="Genomic_DNA"/>
</dbReference>
<dbReference type="RefSeq" id="WP_184067484.1">
    <property type="nucleotide sequence ID" value="NZ_JACHNZ010000014.1"/>
</dbReference>
<dbReference type="PANTHER" id="PTHR38779:SF2">
    <property type="entry name" value="TYPE II SECRETION SYSTEM PROTEIN I-RELATED"/>
    <property type="match status" value="1"/>
</dbReference>
<gene>
    <name evidence="11" type="ORF">GGQ98_001539</name>
</gene>
<keyword evidence="3" id="KW-1003">Cell membrane</keyword>
<keyword evidence="12" id="KW-1185">Reference proteome</keyword>
<dbReference type="InterPro" id="IPR003413">
    <property type="entry name" value="T2SS_GspI_C"/>
</dbReference>
<evidence type="ECO:0000313" key="12">
    <source>
        <dbReference type="Proteomes" id="UP000566324"/>
    </source>
</evidence>
<comment type="caution">
    <text evidence="11">The sequence shown here is derived from an EMBL/GenBank/DDBJ whole genome shotgun (WGS) entry which is preliminary data.</text>
</comment>
<name>A0A7W7B2I4_9SPHN</name>
<dbReference type="Pfam" id="PF02501">
    <property type="entry name" value="T2SSI"/>
    <property type="match status" value="1"/>
</dbReference>
<dbReference type="GO" id="GO:0015628">
    <property type="term" value="P:protein secretion by the type II secretion system"/>
    <property type="evidence" value="ECO:0007669"/>
    <property type="project" value="UniProtKB-UniRule"/>
</dbReference>
<accession>A0A7W7B2I4</accession>
<keyword evidence="5 9" id="KW-0997">Cell inner membrane</keyword>
<keyword evidence="7 9" id="KW-1133">Transmembrane helix</keyword>
<protein>
    <recommendedName>
        <fullName evidence="9">Type II secretion system protein I</fullName>
        <shortName evidence="9">T2SS minor pseudopilin I</shortName>
    </recommendedName>
</protein>
<dbReference type="Proteomes" id="UP000566324">
    <property type="component" value="Unassembled WGS sequence"/>
</dbReference>
<evidence type="ECO:0000256" key="1">
    <source>
        <dbReference type="ARBA" id="ARBA00004377"/>
    </source>
</evidence>
<sequence length="121" mass="12448">MRGREQGFTLIEVMVAMAVLGLAVLALIRLGAANAMTAGRVEDVLLADIVAENAVVDALTQPEPPALGETSGTVVNAGVNWMVTRQVARTENARLIRISVAVRGPSGAAGDLTAFRGVAAP</sequence>
<comment type="subcellular location">
    <subcellularLocation>
        <location evidence="1 9">Cell inner membrane</location>
        <topology evidence="1 9">Single-pass membrane protein</topology>
    </subcellularLocation>
</comment>
<dbReference type="AlphaFoldDB" id="A0A7W7B2I4"/>
<dbReference type="NCBIfam" id="TIGR02532">
    <property type="entry name" value="IV_pilin_GFxxxE"/>
    <property type="match status" value="1"/>
</dbReference>
<dbReference type="GO" id="GO:0015627">
    <property type="term" value="C:type II protein secretion system complex"/>
    <property type="evidence" value="ECO:0007669"/>
    <property type="project" value="UniProtKB-UniRule"/>
</dbReference>
<proteinExistence type="inferred from homology"/>
<comment type="PTM">
    <text evidence="9">Cleaved by prepilin peptidase.</text>
</comment>